<dbReference type="GO" id="GO:0008374">
    <property type="term" value="F:O-acyltransferase activity"/>
    <property type="evidence" value="ECO:0007669"/>
    <property type="project" value="TreeGrafter"/>
</dbReference>
<dbReference type="PROSITE" id="PS00101">
    <property type="entry name" value="HEXAPEP_TRANSFERASES"/>
    <property type="match status" value="1"/>
</dbReference>
<comment type="similarity">
    <text evidence="1">Belongs to the transferase hexapeptide repeat family.</text>
</comment>
<evidence type="ECO:0000313" key="5">
    <source>
        <dbReference type="EMBL" id="OGE72247.1"/>
    </source>
</evidence>
<dbReference type="InterPro" id="IPR001451">
    <property type="entry name" value="Hexapep"/>
</dbReference>
<keyword evidence="2" id="KW-0808">Transferase</keyword>
<sequence>MFNYILDLELLIVRVAGLIPFYTVRYLIYLAAGVKIGGGSHIHMGTQFFYPANVKIGKGSIIGQNAFLDGRNKLIIGNYVDIASDVMILNSEHDINSEDFRAISAPCEIGDYVFIGPRVIILPGVKIGRGAVVAAGAVVTKDVQDYMIVGGVPAVVIGARKVKDLHYRLGRARLFQ</sequence>
<dbReference type="EMBL" id="MFDV01000010">
    <property type="protein sequence ID" value="OGE72247.1"/>
    <property type="molecule type" value="Genomic_DNA"/>
</dbReference>
<dbReference type="Gene3D" id="2.160.10.10">
    <property type="entry name" value="Hexapeptide repeat proteins"/>
    <property type="match status" value="1"/>
</dbReference>
<reference evidence="5 6" key="1">
    <citation type="journal article" date="2016" name="Nat. Commun.">
        <title>Thousands of microbial genomes shed light on interconnected biogeochemical processes in an aquifer system.</title>
        <authorList>
            <person name="Anantharaman K."/>
            <person name="Brown C.T."/>
            <person name="Hug L.A."/>
            <person name="Sharon I."/>
            <person name="Castelle C.J."/>
            <person name="Probst A.J."/>
            <person name="Thomas B.C."/>
            <person name="Singh A."/>
            <person name="Wilkins M.J."/>
            <person name="Karaoz U."/>
            <person name="Brodie E.L."/>
            <person name="Williams K.H."/>
            <person name="Hubbard S.S."/>
            <person name="Banfield J.F."/>
        </authorList>
    </citation>
    <scope>NUCLEOTIDE SEQUENCE [LARGE SCALE GENOMIC DNA]</scope>
</reference>
<dbReference type="Proteomes" id="UP000177057">
    <property type="component" value="Unassembled WGS sequence"/>
</dbReference>
<gene>
    <name evidence="5" type="ORF">A3H40_02505</name>
</gene>
<dbReference type="PANTHER" id="PTHR23416">
    <property type="entry name" value="SIALIC ACID SYNTHASE-RELATED"/>
    <property type="match status" value="1"/>
</dbReference>
<evidence type="ECO:0000256" key="2">
    <source>
        <dbReference type="ARBA" id="ARBA00022679"/>
    </source>
</evidence>
<evidence type="ECO:0000256" key="3">
    <source>
        <dbReference type="ARBA" id="ARBA00022737"/>
    </source>
</evidence>
<dbReference type="CDD" id="cd04647">
    <property type="entry name" value="LbH_MAT_like"/>
    <property type="match status" value="1"/>
</dbReference>
<keyword evidence="3" id="KW-0677">Repeat</keyword>
<keyword evidence="4" id="KW-0472">Membrane</keyword>
<evidence type="ECO:0000256" key="4">
    <source>
        <dbReference type="SAM" id="Phobius"/>
    </source>
</evidence>
<evidence type="ECO:0008006" key="7">
    <source>
        <dbReference type="Google" id="ProtNLM"/>
    </source>
</evidence>
<protein>
    <recommendedName>
        <fullName evidence="7">Acetyltransferase</fullName>
    </recommendedName>
</protein>
<proteinExistence type="inferred from homology"/>
<dbReference type="AlphaFoldDB" id="A0A1F5N3R3"/>
<dbReference type="InterPro" id="IPR018357">
    <property type="entry name" value="Hexapep_transf_CS"/>
</dbReference>
<organism evidence="5 6">
    <name type="scientific">Candidatus Daviesbacteria bacterium RIFCSPLOWO2_02_FULL_38_15</name>
    <dbReference type="NCBI Taxonomy" id="1797794"/>
    <lineage>
        <taxon>Bacteria</taxon>
        <taxon>Candidatus Daviesiibacteriota</taxon>
    </lineage>
</organism>
<dbReference type="InterPro" id="IPR051159">
    <property type="entry name" value="Hexapeptide_acetyltransf"/>
</dbReference>
<dbReference type="PANTHER" id="PTHR23416:SF23">
    <property type="entry name" value="ACETYLTRANSFERASE C18B11.09C-RELATED"/>
    <property type="match status" value="1"/>
</dbReference>
<name>A0A1F5N3R3_9BACT</name>
<feature type="transmembrane region" description="Helical" evidence="4">
    <location>
        <begin position="12"/>
        <end position="34"/>
    </location>
</feature>
<dbReference type="InterPro" id="IPR011004">
    <property type="entry name" value="Trimer_LpxA-like_sf"/>
</dbReference>
<accession>A0A1F5N3R3</accession>
<comment type="caution">
    <text evidence="5">The sequence shown here is derived from an EMBL/GenBank/DDBJ whole genome shotgun (WGS) entry which is preliminary data.</text>
</comment>
<evidence type="ECO:0000313" key="6">
    <source>
        <dbReference type="Proteomes" id="UP000177057"/>
    </source>
</evidence>
<keyword evidence="4" id="KW-0812">Transmembrane</keyword>
<dbReference type="GO" id="GO:0005829">
    <property type="term" value="C:cytosol"/>
    <property type="evidence" value="ECO:0007669"/>
    <property type="project" value="TreeGrafter"/>
</dbReference>
<dbReference type="STRING" id="1797794.A3H40_02505"/>
<evidence type="ECO:0000256" key="1">
    <source>
        <dbReference type="ARBA" id="ARBA00007274"/>
    </source>
</evidence>
<keyword evidence="4" id="KW-1133">Transmembrane helix</keyword>
<dbReference type="Pfam" id="PF00132">
    <property type="entry name" value="Hexapep"/>
    <property type="match status" value="1"/>
</dbReference>
<dbReference type="SUPFAM" id="SSF51161">
    <property type="entry name" value="Trimeric LpxA-like enzymes"/>
    <property type="match status" value="1"/>
</dbReference>